<protein>
    <submittedName>
        <fullName evidence="2">HEPN domain-containing protein</fullName>
    </submittedName>
</protein>
<sequence>MANYDVWLERAKGNLVLAGVKTPKGVFYEDLCFQAQQAVEKGLKALLLFYGVEPEYTHNLVVLLQELTKYTRVPATIKEAVILNDYAVQTRYPGEYVPVKYREYRKALQIAKNVFKWIEYKIITESER</sequence>
<dbReference type="AlphaFoldDB" id="A0A388T7L9"/>
<gene>
    <name evidence="2" type="ORF">NO1_0153</name>
</gene>
<dbReference type="SUPFAM" id="SSF81593">
    <property type="entry name" value="Nucleotidyltransferase substrate binding subunit/domain"/>
    <property type="match status" value="1"/>
</dbReference>
<accession>A0A388T7L9</accession>
<dbReference type="PROSITE" id="PS50910">
    <property type="entry name" value="HEPN"/>
    <property type="match status" value="1"/>
</dbReference>
<dbReference type="Proteomes" id="UP000269352">
    <property type="component" value="Unassembled WGS sequence"/>
</dbReference>
<evidence type="ECO:0000313" key="2">
    <source>
        <dbReference type="EMBL" id="GBR72650.1"/>
    </source>
</evidence>
<keyword evidence="3" id="KW-1185">Reference proteome</keyword>
<proteinExistence type="predicted"/>
<organism evidence="2 3">
    <name type="scientific">Termititenax aidoneus</name>
    <dbReference type="NCBI Taxonomy" id="2218524"/>
    <lineage>
        <taxon>Bacteria</taxon>
        <taxon>Bacillati</taxon>
        <taxon>Candidatus Margulisiibacteriota</taxon>
        <taxon>Candidatus Termititenacia</taxon>
        <taxon>Candidatus Termititenacales</taxon>
        <taxon>Candidatus Termititenacaceae</taxon>
        <taxon>Candidatus Termititenax</taxon>
    </lineage>
</organism>
<dbReference type="EMBL" id="BGZN01000002">
    <property type="protein sequence ID" value="GBR72650.1"/>
    <property type="molecule type" value="Genomic_DNA"/>
</dbReference>
<dbReference type="InterPro" id="IPR007842">
    <property type="entry name" value="HEPN_dom"/>
</dbReference>
<dbReference type="SMART" id="SM00748">
    <property type="entry name" value="HEPN"/>
    <property type="match status" value="1"/>
</dbReference>
<dbReference type="Gene3D" id="1.20.120.330">
    <property type="entry name" value="Nucleotidyltransferases domain 2"/>
    <property type="match status" value="1"/>
</dbReference>
<name>A0A388T7L9_TERA1</name>
<reference evidence="2 3" key="1">
    <citation type="journal article" date="2019" name="ISME J.">
        <title>Genome analyses of uncultured TG2/ZB3 bacteria in 'Margulisbacteria' specifically attached to ectosymbiotic spirochetes of protists in the termite gut.</title>
        <authorList>
            <person name="Utami Y.D."/>
            <person name="Kuwahara H."/>
            <person name="Igai K."/>
            <person name="Murakami T."/>
            <person name="Sugaya K."/>
            <person name="Morikawa T."/>
            <person name="Nagura Y."/>
            <person name="Yuki M."/>
            <person name="Deevong P."/>
            <person name="Inoue T."/>
            <person name="Kihara K."/>
            <person name="Lo N."/>
            <person name="Yamada A."/>
            <person name="Ohkuma M."/>
            <person name="Hongoh Y."/>
        </authorList>
    </citation>
    <scope>NUCLEOTIDE SEQUENCE [LARGE SCALE GENOMIC DNA]</scope>
    <source>
        <strain evidence="2">NkOx7-01</strain>
    </source>
</reference>
<evidence type="ECO:0000313" key="3">
    <source>
        <dbReference type="Proteomes" id="UP000269352"/>
    </source>
</evidence>
<evidence type="ECO:0000259" key="1">
    <source>
        <dbReference type="PROSITE" id="PS50910"/>
    </source>
</evidence>
<comment type="caution">
    <text evidence="2">The sequence shown here is derived from an EMBL/GenBank/DDBJ whole genome shotgun (WGS) entry which is preliminary data.</text>
</comment>
<dbReference type="Pfam" id="PF05168">
    <property type="entry name" value="HEPN"/>
    <property type="match status" value="1"/>
</dbReference>
<feature type="domain" description="HEPN" evidence="1">
    <location>
        <begin position="9"/>
        <end position="114"/>
    </location>
</feature>